<dbReference type="AlphaFoldDB" id="A0A4U5K3T3"/>
<reference evidence="2 3" key="1">
    <citation type="submission" date="2019-04" db="EMBL/GenBank/DDBJ databases">
        <title>Reference strain of H23.</title>
        <authorList>
            <person name="Luo X."/>
        </authorList>
    </citation>
    <scope>NUCLEOTIDE SEQUENCE [LARGE SCALE GENOMIC DNA]</scope>
    <source>
        <strain evidence="2 3">H23</strain>
    </source>
</reference>
<keyword evidence="1" id="KW-1133">Transmembrane helix</keyword>
<accession>A0A4U5K3T3</accession>
<dbReference type="OrthoDB" id="1160166at2"/>
<protein>
    <submittedName>
        <fullName evidence="2">DUF4386 domain-containing protein</fullName>
    </submittedName>
</protein>
<feature type="transmembrane region" description="Helical" evidence="1">
    <location>
        <begin position="12"/>
        <end position="31"/>
    </location>
</feature>
<keyword evidence="1" id="KW-0812">Transmembrane</keyword>
<dbReference type="RefSeq" id="WP_137265885.1">
    <property type="nucleotide sequence ID" value="NZ_SZUA01000001.1"/>
</dbReference>
<gene>
    <name evidence="2" type="ORF">FCE95_05180</name>
</gene>
<sequence>MNANAKLARTAGLLYLIVVAAGIFSLAYVPAHTVVPGDAAATWAKIASSETLFRLGIVASCVCYVAFLLLPLALHRLLSPVNRNAAALMVAFVAVSVPLSFANLSHKFEVLSLLSGADYLRAFGAEQLQAQAMLSLDAYNKGILVSKIFWGLWLLPFGYLVFKSGILPRILGVLLMAGCFGYLIDFLGRALFADYPEMAIARFVVLPATVGEIGTCLWLLIMGARESKRIAASV</sequence>
<dbReference type="InterPro" id="IPR025495">
    <property type="entry name" value="DUF4386"/>
</dbReference>
<dbReference type="Proteomes" id="UP000308707">
    <property type="component" value="Unassembled WGS sequence"/>
</dbReference>
<proteinExistence type="predicted"/>
<feature type="transmembrane region" description="Helical" evidence="1">
    <location>
        <begin position="86"/>
        <end position="104"/>
    </location>
</feature>
<comment type="caution">
    <text evidence="2">The sequence shown here is derived from an EMBL/GenBank/DDBJ whole genome shotgun (WGS) entry which is preliminary data.</text>
</comment>
<keyword evidence="3" id="KW-1185">Reference proteome</keyword>
<feature type="transmembrane region" description="Helical" evidence="1">
    <location>
        <begin position="199"/>
        <end position="221"/>
    </location>
</feature>
<dbReference type="Pfam" id="PF14329">
    <property type="entry name" value="DUF4386"/>
    <property type="match status" value="1"/>
</dbReference>
<dbReference type="EMBL" id="SZUA01000001">
    <property type="protein sequence ID" value="TKR33679.1"/>
    <property type="molecule type" value="Genomic_DNA"/>
</dbReference>
<feature type="transmembrane region" description="Helical" evidence="1">
    <location>
        <begin position="51"/>
        <end position="74"/>
    </location>
</feature>
<feature type="transmembrane region" description="Helical" evidence="1">
    <location>
        <begin position="169"/>
        <end position="187"/>
    </location>
</feature>
<evidence type="ECO:0000313" key="3">
    <source>
        <dbReference type="Proteomes" id="UP000308707"/>
    </source>
</evidence>
<keyword evidence="1" id="KW-0472">Membrane</keyword>
<name>A0A4U5K3T3_9GAMM</name>
<evidence type="ECO:0000313" key="2">
    <source>
        <dbReference type="EMBL" id="TKR33679.1"/>
    </source>
</evidence>
<organism evidence="2 3">
    <name type="scientific">Luteimonas gilva</name>
    <dbReference type="NCBI Taxonomy" id="2572684"/>
    <lineage>
        <taxon>Bacteria</taxon>
        <taxon>Pseudomonadati</taxon>
        <taxon>Pseudomonadota</taxon>
        <taxon>Gammaproteobacteria</taxon>
        <taxon>Lysobacterales</taxon>
        <taxon>Lysobacteraceae</taxon>
        <taxon>Luteimonas</taxon>
    </lineage>
</organism>
<evidence type="ECO:0000256" key="1">
    <source>
        <dbReference type="SAM" id="Phobius"/>
    </source>
</evidence>
<feature type="transmembrane region" description="Helical" evidence="1">
    <location>
        <begin position="143"/>
        <end position="162"/>
    </location>
</feature>